<accession>B0CEV5</accession>
<dbReference type="Gene3D" id="1.10.287.1260">
    <property type="match status" value="1"/>
</dbReference>
<keyword evidence="5 8" id="KW-1133">Transmembrane helix</keyword>
<evidence type="ECO:0000256" key="6">
    <source>
        <dbReference type="ARBA" id="ARBA00023136"/>
    </source>
</evidence>
<dbReference type="InterPro" id="IPR052702">
    <property type="entry name" value="MscS-like_channel"/>
</dbReference>
<evidence type="ECO:0000256" key="1">
    <source>
        <dbReference type="ARBA" id="ARBA00004651"/>
    </source>
</evidence>
<dbReference type="Pfam" id="PF00027">
    <property type="entry name" value="cNMP_binding"/>
    <property type="match status" value="1"/>
</dbReference>
<dbReference type="Gene3D" id="2.30.30.60">
    <property type="match status" value="1"/>
</dbReference>
<feature type="domain" description="Cyclic nucleotide-binding" evidence="9">
    <location>
        <begin position="422"/>
        <end position="539"/>
    </location>
</feature>
<feature type="transmembrane region" description="Helical" evidence="8">
    <location>
        <begin position="158"/>
        <end position="178"/>
    </location>
</feature>
<evidence type="ECO:0000256" key="3">
    <source>
        <dbReference type="ARBA" id="ARBA00022475"/>
    </source>
</evidence>
<dbReference type="InterPro" id="IPR014710">
    <property type="entry name" value="RmlC-like_jellyroll"/>
</dbReference>
<keyword evidence="4 8" id="KW-0812">Transmembrane</keyword>
<dbReference type="SUPFAM" id="SSF50182">
    <property type="entry name" value="Sm-like ribonucleoproteins"/>
    <property type="match status" value="1"/>
</dbReference>
<keyword evidence="11" id="KW-1185">Reference proteome</keyword>
<evidence type="ECO:0000256" key="8">
    <source>
        <dbReference type="SAM" id="Phobius"/>
    </source>
</evidence>
<dbReference type="EMBL" id="CP000828">
    <property type="protein sequence ID" value="ABW29352.1"/>
    <property type="molecule type" value="Genomic_DNA"/>
</dbReference>
<dbReference type="OrthoDB" id="9809206at2"/>
<proteinExistence type="inferred from homology"/>
<organism evidence="10 11">
    <name type="scientific">Acaryochloris marina (strain MBIC 11017)</name>
    <dbReference type="NCBI Taxonomy" id="329726"/>
    <lineage>
        <taxon>Bacteria</taxon>
        <taxon>Bacillati</taxon>
        <taxon>Cyanobacteriota</taxon>
        <taxon>Cyanophyceae</taxon>
        <taxon>Acaryochloridales</taxon>
        <taxon>Acaryochloridaceae</taxon>
        <taxon>Acaryochloris</taxon>
    </lineage>
</organism>
<dbReference type="InterPro" id="IPR000595">
    <property type="entry name" value="cNMP-bd_dom"/>
</dbReference>
<dbReference type="InterPro" id="IPR023408">
    <property type="entry name" value="MscS_beta-dom_sf"/>
</dbReference>
<dbReference type="eggNOG" id="COG3264">
    <property type="taxonomic scope" value="Bacteria"/>
</dbReference>
<evidence type="ECO:0000313" key="11">
    <source>
        <dbReference type="Proteomes" id="UP000000268"/>
    </source>
</evidence>
<feature type="transmembrane region" description="Helical" evidence="8">
    <location>
        <begin position="12"/>
        <end position="31"/>
    </location>
</feature>
<feature type="transmembrane region" description="Helical" evidence="8">
    <location>
        <begin position="116"/>
        <end position="137"/>
    </location>
</feature>
<dbReference type="PANTHER" id="PTHR30347:SF1">
    <property type="entry name" value="MECHANOSENSITIVE CHANNEL MSCK"/>
    <property type="match status" value="1"/>
</dbReference>
<dbReference type="SUPFAM" id="SSF82689">
    <property type="entry name" value="Mechanosensitive channel protein MscS (YggB), C-terminal domain"/>
    <property type="match status" value="1"/>
</dbReference>
<dbReference type="STRING" id="329726.AM1_4373"/>
<dbReference type="Proteomes" id="UP000000268">
    <property type="component" value="Chromosome"/>
</dbReference>
<dbReference type="InterPro" id="IPR010920">
    <property type="entry name" value="LSM_dom_sf"/>
</dbReference>
<reference evidence="10 11" key="1">
    <citation type="journal article" date="2008" name="Proc. Natl. Acad. Sci. U.S.A.">
        <title>Niche adaptation and genome expansion in the chlorophyll d-producing cyanobacterium Acaryochloris marina.</title>
        <authorList>
            <person name="Swingley W.D."/>
            <person name="Chen M."/>
            <person name="Cheung P.C."/>
            <person name="Conrad A.L."/>
            <person name="Dejesa L.C."/>
            <person name="Hao J."/>
            <person name="Honchak B.M."/>
            <person name="Karbach L.E."/>
            <person name="Kurdoglu A."/>
            <person name="Lahiri S."/>
            <person name="Mastrian S.D."/>
            <person name="Miyashita H."/>
            <person name="Page L."/>
            <person name="Ramakrishna P."/>
            <person name="Satoh S."/>
            <person name="Sattley W.M."/>
            <person name="Shimada Y."/>
            <person name="Taylor H.L."/>
            <person name="Tomo T."/>
            <person name="Tsuchiya T."/>
            <person name="Wang Z.T."/>
            <person name="Raymond J."/>
            <person name="Mimuro M."/>
            <person name="Blankenship R.E."/>
            <person name="Touchman J.W."/>
        </authorList>
    </citation>
    <scope>NUCLEOTIDE SEQUENCE [LARGE SCALE GENOMIC DNA]</scope>
    <source>
        <strain evidence="11">MBIC 11017</strain>
    </source>
</reference>
<dbReference type="PROSITE" id="PS00889">
    <property type="entry name" value="CNMP_BINDING_2"/>
    <property type="match status" value="1"/>
</dbReference>
<dbReference type="PROSITE" id="PS50042">
    <property type="entry name" value="CNMP_BINDING_3"/>
    <property type="match status" value="1"/>
</dbReference>
<dbReference type="Gene3D" id="2.60.120.10">
    <property type="entry name" value="Jelly Rolls"/>
    <property type="match status" value="1"/>
</dbReference>
<dbReference type="InterPro" id="IPR049142">
    <property type="entry name" value="MS_channel_1st"/>
</dbReference>
<dbReference type="AlphaFoldDB" id="B0CEV5"/>
<comment type="subcellular location">
    <subcellularLocation>
        <location evidence="1">Cell membrane</location>
        <topology evidence="1">Multi-pass membrane protein</topology>
    </subcellularLocation>
</comment>
<dbReference type="Pfam" id="PF00924">
    <property type="entry name" value="MS_channel_2nd"/>
    <property type="match status" value="1"/>
</dbReference>
<dbReference type="InterPro" id="IPR011014">
    <property type="entry name" value="MscS_channel_TM-2"/>
</dbReference>
<dbReference type="InterPro" id="IPR049278">
    <property type="entry name" value="MS_channel_C"/>
</dbReference>
<feature type="coiled-coil region" evidence="7">
    <location>
        <begin position="515"/>
        <end position="545"/>
    </location>
</feature>
<dbReference type="RefSeq" id="WP_012164677.1">
    <property type="nucleotide sequence ID" value="NC_009925.1"/>
</dbReference>
<dbReference type="InterPro" id="IPR018488">
    <property type="entry name" value="cNMP-bd_CS"/>
</dbReference>
<evidence type="ECO:0000259" key="9">
    <source>
        <dbReference type="PROSITE" id="PS50042"/>
    </source>
</evidence>
<dbReference type="KEGG" id="amr:AM1_4373"/>
<feature type="transmembrane region" description="Helical" evidence="8">
    <location>
        <begin position="52"/>
        <end position="74"/>
    </location>
</feature>
<dbReference type="InterPro" id="IPR011066">
    <property type="entry name" value="MscS_channel_C_sf"/>
</dbReference>
<sequence>MTLFAVDVHFLKNLFIVVGILGGAAISDWLMGRWMQGRLRTAPKKGRAIYPLLRRCLLFGLRLGIWLVAFYNILTLIPALQPIRQLFITGLAAFPDKFWGALNTPFTDVGERKNPISLLTLIIFVSITVLVFVGARLCGQWLKKSILPQTRMERGAQAAISTIISYTFGLIGFIILLQSVGIDLSSLAVIAGVLGLGLGFGLQELASNFVSGLTLLLEQQIRVGDFVEVDGLLGTIERISIRSTIVRTQDRLFVVVPNQRFFAKNVINWTYQTPESRLHIPVSVAYGTDTVLVTEALLIAARSESRVLKYPPPQVWFKSFGDDAYKFELLAWINQPCDFEPIKSSLNFLIEQELNRKNIQIPFPQRELWLKNPEALAQALQPQPEAAAPLPTVASGEGLKLKTGIKVTKNSTLRVLLRKVSYFENCTNAQLRVLIEQGYRQFYAPEQVIFRENESGESFYVILSGQVEVYSQKLNRQIAILGVGDFFGEISLLTGAPRTATMRVLEATTLFVVDRQALQKLLQNYKALAEEIAKSLSQRQQVLEELGLTQINPSESAGDDPFIWIRRRIQTLFGI</sequence>
<name>B0CEV5_ACAM1</name>
<dbReference type="Pfam" id="PF21088">
    <property type="entry name" value="MS_channel_1st"/>
    <property type="match status" value="1"/>
</dbReference>
<dbReference type="HOGENOM" id="CLU_032479_0_0_3"/>
<keyword evidence="3" id="KW-1003">Cell membrane</keyword>
<dbReference type="eggNOG" id="COG0664">
    <property type="taxonomic scope" value="Bacteria"/>
</dbReference>
<dbReference type="CDD" id="cd00038">
    <property type="entry name" value="CAP_ED"/>
    <property type="match status" value="1"/>
</dbReference>
<comment type="similarity">
    <text evidence="2">Belongs to the MscS (TC 1.A.23) family.</text>
</comment>
<evidence type="ECO:0000256" key="2">
    <source>
        <dbReference type="ARBA" id="ARBA00008017"/>
    </source>
</evidence>
<dbReference type="PANTHER" id="PTHR30347">
    <property type="entry name" value="POTASSIUM CHANNEL RELATED"/>
    <property type="match status" value="1"/>
</dbReference>
<gene>
    <name evidence="10" type="ordered locus">AM1_4373</name>
</gene>
<evidence type="ECO:0000256" key="4">
    <source>
        <dbReference type="ARBA" id="ARBA00022692"/>
    </source>
</evidence>
<dbReference type="InterPro" id="IPR018490">
    <property type="entry name" value="cNMP-bd_dom_sf"/>
</dbReference>
<evidence type="ECO:0000256" key="5">
    <source>
        <dbReference type="ARBA" id="ARBA00022989"/>
    </source>
</evidence>
<protein>
    <submittedName>
        <fullName evidence="10">Mechanosensitive ion channel, putative</fullName>
    </submittedName>
</protein>
<dbReference type="Gene3D" id="3.30.70.100">
    <property type="match status" value="1"/>
</dbReference>
<dbReference type="Pfam" id="PF21082">
    <property type="entry name" value="MS_channel_3rd"/>
    <property type="match status" value="1"/>
</dbReference>
<evidence type="ECO:0000256" key="7">
    <source>
        <dbReference type="SAM" id="Coils"/>
    </source>
</evidence>
<dbReference type="InterPro" id="IPR006685">
    <property type="entry name" value="MscS_channel_2nd"/>
</dbReference>
<keyword evidence="6 8" id="KW-0472">Membrane</keyword>
<keyword evidence="7" id="KW-0175">Coiled coil</keyword>
<dbReference type="GO" id="GO:0055085">
    <property type="term" value="P:transmembrane transport"/>
    <property type="evidence" value="ECO:0007669"/>
    <property type="project" value="InterPro"/>
</dbReference>
<dbReference type="GO" id="GO:0005886">
    <property type="term" value="C:plasma membrane"/>
    <property type="evidence" value="ECO:0007669"/>
    <property type="project" value="UniProtKB-SubCell"/>
</dbReference>
<dbReference type="SUPFAM" id="SSF51206">
    <property type="entry name" value="cAMP-binding domain-like"/>
    <property type="match status" value="1"/>
</dbReference>
<evidence type="ECO:0000313" key="10">
    <source>
        <dbReference type="EMBL" id="ABW29352.1"/>
    </source>
</evidence>
<dbReference type="SMART" id="SM00100">
    <property type="entry name" value="cNMP"/>
    <property type="match status" value="1"/>
</dbReference>
<dbReference type="SUPFAM" id="SSF82861">
    <property type="entry name" value="Mechanosensitive channel protein MscS (YggB), transmembrane region"/>
    <property type="match status" value="1"/>
</dbReference>